<organism evidence="1 2">
    <name type="scientific">Liparis tanakae</name>
    <name type="common">Tanaka's snailfish</name>
    <dbReference type="NCBI Taxonomy" id="230148"/>
    <lineage>
        <taxon>Eukaryota</taxon>
        <taxon>Metazoa</taxon>
        <taxon>Chordata</taxon>
        <taxon>Craniata</taxon>
        <taxon>Vertebrata</taxon>
        <taxon>Euteleostomi</taxon>
        <taxon>Actinopterygii</taxon>
        <taxon>Neopterygii</taxon>
        <taxon>Teleostei</taxon>
        <taxon>Neoteleostei</taxon>
        <taxon>Acanthomorphata</taxon>
        <taxon>Eupercaria</taxon>
        <taxon>Perciformes</taxon>
        <taxon>Cottioidei</taxon>
        <taxon>Cottales</taxon>
        <taxon>Liparidae</taxon>
        <taxon>Liparis</taxon>
    </lineage>
</organism>
<gene>
    <name evidence="1" type="ORF">EYF80_065671</name>
</gene>
<protein>
    <submittedName>
        <fullName evidence="1">Uncharacterized protein</fullName>
    </submittedName>
</protein>
<name>A0A4Z2E5L1_9TELE</name>
<sequence length="187" mass="20538">MAAPHIHASLQHPCSIAAASLQHRGCIPAASRLHPCCIAAASLLHRGCSAFPQWRHGSVCHFRNEVWTARVLLRFNKTTQFRKTLQGGVHKEETADAASPCGFGGIAVTDRWASRPGRRRCDVTKPLHNPVTPVKVRRSEVCDGAPGGSETTCRSDGAEDAWLLSWSQLHRVSTSLELETQWVGFRK</sequence>
<reference evidence="1 2" key="1">
    <citation type="submission" date="2019-03" db="EMBL/GenBank/DDBJ databases">
        <title>First draft genome of Liparis tanakae, snailfish: a comprehensive survey of snailfish specific genes.</title>
        <authorList>
            <person name="Kim W."/>
            <person name="Song I."/>
            <person name="Jeong J.-H."/>
            <person name="Kim D."/>
            <person name="Kim S."/>
            <person name="Ryu S."/>
            <person name="Song J.Y."/>
            <person name="Lee S.K."/>
        </authorList>
    </citation>
    <scope>NUCLEOTIDE SEQUENCE [LARGE SCALE GENOMIC DNA]</scope>
    <source>
        <tissue evidence="1">Muscle</tissue>
    </source>
</reference>
<keyword evidence="2" id="KW-1185">Reference proteome</keyword>
<dbReference type="Proteomes" id="UP000314294">
    <property type="component" value="Unassembled WGS sequence"/>
</dbReference>
<accession>A0A4Z2E5L1</accession>
<evidence type="ECO:0000313" key="1">
    <source>
        <dbReference type="EMBL" id="TNN24206.1"/>
    </source>
</evidence>
<evidence type="ECO:0000313" key="2">
    <source>
        <dbReference type="Proteomes" id="UP000314294"/>
    </source>
</evidence>
<comment type="caution">
    <text evidence="1">The sequence shown here is derived from an EMBL/GenBank/DDBJ whole genome shotgun (WGS) entry which is preliminary data.</text>
</comment>
<dbReference type="AlphaFoldDB" id="A0A4Z2E5L1"/>
<dbReference type="EMBL" id="SRLO01016105">
    <property type="protein sequence ID" value="TNN24206.1"/>
    <property type="molecule type" value="Genomic_DNA"/>
</dbReference>
<proteinExistence type="predicted"/>